<dbReference type="Proteomes" id="UP000182347">
    <property type="component" value="Unassembled WGS sequence"/>
</dbReference>
<gene>
    <name evidence="8" type="ORF">SAMN05216244_3653</name>
</gene>
<feature type="transmembrane region" description="Helical" evidence="7">
    <location>
        <begin position="375"/>
        <end position="393"/>
    </location>
</feature>
<name>A0A1G9WXI4_9BACI</name>
<keyword evidence="6 7" id="KW-0472">Membrane</keyword>
<keyword evidence="2" id="KW-0813">Transport</keyword>
<dbReference type="Pfam" id="PF05977">
    <property type="entry name" value="MFS_3"/>
    <property type="match status" value="1"/>
</dbReference>
<dbReference type="STRING" id="482461.SAMN05216244_3653"/>
<dbReference type="PANTHER" id="PTHR23513:SF6">
    <property type="entry name" value="MAJOR FACILITATOR SUPERFAMILY ASSOCIATED DOMAIN-CONTAINING PROTEIN"/>
    <property type="match status" value="1"/>
</dbReference>
<keyword evidence="5 7" id="KW-1133">Transmembrane helix</keyword>
<dbReference type="InterPro" id="IPR036259">
    <property type="entry name" value="MFS_trans_sf"/>
</dbReference>
<evidence type="ECO:0000313" key="9">
    <source>
        <dbReference type="Proteomes" id="UP000182347"/>
    </source>
</evidence>
<dbReference type="Gene3D" id="1.20.1250.20">
    <property type="entry name" value="MFS general substrate transporter like domains"/>
    <property type="match status" value="1"/>
</dbReference>
<feature type="transmembrane region" description="Helical" evidence="7">
    <location>
        <begin position="257"/>
        <end position="280"/>
    </location>
</feature>
<evidence type="ECO:0000256" key="3">
    <source>
        <dbReference type="ARBA" id="ARBA00022475"/>
    </source>
</evidence>
<evidence type="ECO:0000256" key="7">
    <source>
        <dbReference type="SAM" id="Phobius"/>
    </source>
</evidence>
<feature type="transmembrane region" description="Helical" evidence="7">
    <location>
        <begin position="12"/>
        <end position="36"/>
    </location>
</feature>
<comment type="subcellular location">
    <subcellularLocation>
        <location evidence="1">Cell membrane</location>
        <topology evidence="1">Multi-pass membrane protein</topology>
    </subcellularLocation>
</comment>
<feature type="transmembrane region" description="Helical" evidence="7">
    <location>
        <begin position="287"/>
        <end position="306"/>
    </location>
</feature>
<accession>A0A1G9WXI4</accession>
<dbReference type="PANTHER" id="PTHR23513">
    <property type="entry name" value="INTEGRAL MEMBRANE EFFLUX PROTEIN-RELATED"/>
    <property type="match status" value="1"/>
</dbReference>
<dbReference type="CDD" id="cd06173">
    <property type="entry name" value="MFS_MefA_like"/>
    <property type="match status" value="1"/>
</dbReference>
<evidence type="ECO:0000256" key="6">
    <source>
        <dbReference type="ARBA" id="ARBA00023136"/>
    </source>
</evidence>
<dbReference type="EMBL" id="FNHF01000006">
    <property type="protein sequence ID" value="SDM88803.1"/>
    <property type="molecule type" value="Genomic_DNA"/>
</dbReference>
<evidence type="ECO:0000256" key="1">
    <source>
        <dbReference type="ARBA" id="ARBA00004651"/>
    </source>
</evidence>
<dbReference type="RefSeq" id="WP_074600659.1">
    <property type="nucleotide sequence ID" value="NZ_FNHF01000006.1"/>
</dbReference>
<feature type="transmembrane region" description="Helical" evidence="7">
    <location>
        <begin position="218"/>
        <end position="245"/>
    </location>
</feature>
<dbReference type="GO" id="GO:0005886">
    <property type="term" value="C:plasma membrane"/>
    <property type="evidence" value="ECO:0007669"/>
    <property type="project" value="UniProtKB-SubCell"/>
</dbReference>
<evidence type="ECO:0000256" key="5">
    <source>
        <dbReference type="ARBA" id="ARBA00022989"/>
    </source>
</evidence>
<evidence type="ECO:0000313" key="8">
    <source>
        <dbReference type="EMBL" id="SDM88803.1"/>
    </source>
</evidence>
<keyword evidence="3" id="KW-1003">Cell membrane</keyword>
<protein>
    <submittedName>
        <fullName evidence="8">Transmembrane secretion effector</fullName>
    </submittedName>
</protein>
<proteinExistence type="predicted"/>
<keyword evidence="9" id="KW-1185">Reference proteome</keyword>
<dbReference type="AlphaFoldDB" id="A0A1G9WXI4"/>
<dbReference type="InterPro" id="IPR010290">
    <property type="entry name" value="TM_effector"/>
</dbReference>
<feature type="transmembrane region" description="Helical" evidence="7">
    <location>
        <begin position="42"/>
        <end position="62"/>
    </location>
</feature>
<evidence type="ECO:0000256" key="4">
    <source>
        <dbReference type="ARBA" id="ARBA00022692"/>
    </source>
</evidence>
<feature type="transmembrane region" description="Helical" evidence="7">
    <location>
        <begin position="74"/>
        <end position="92"/>
    </location>
</feature>
<organism evidence="8 9">
    <name type="scientific">Sediminibacillus halophilus</name>
    <dbReference type="NCBI Taxonomy" id="482461"/>
    <lineage>
        <taxon>Bacteria</taxon>
        <taxon>Bacillati</taxon>
        <taxon>Bacillota</taxon>
        <taxon>Bacilli</taxon>
        <taxon>Bacillales</taxon>
        <taxon>Bacillaceae</taxon>
        <taxon>Sediminibacillus</taxon>
    </lineage>
</organism>
<sequence length="427" mass="45829">MNLLWTNRNFLLLFIGRIVTNIGDSIYYVAAMWLVYDLGGSAFYSGLAGFLTLLPAALQFFTGPFVDKWPIKKVLVLTQLLQCILILIIPLAHWIGFLTVHLILTIMPVVAFIEQFTYPSQTKALVSILSKQQLVKGNSLFAFAYQGIDLLFNAVSGILVAIVGAVTLYLADSMTFALAAILFTICKFLPGEEKNNEKASIKQTFLDYKSELKQGFSIVFRSLLASFLIGSVACNFAIGAGLAVLPGLGAELGGAEIYGFYLAAMSTGSLLGALTSTFFGRFPVGKLSILTFFFGSCCWVASTFLSPVLLGAVFFGLAWVPVGATNVLFAAVMQSVVPIHLLGRVNTVSRSMSASAMPIGSLAGGYLASTFSPSLIFSCAGAGLLIVAIVWICHPRLRQLPKTDGMTAETFDLPITIPKRSLEGPSS</sequence>
<keyword evidence="4 7" id="KW-0812">Transmembrane</keyword>
<reference evidence="9" key="1">
    <citation type="submission" date="2016-10" db="EMBL/GenBank/DDBJ databases">
        <authorList>
            <person name="Varghese N."/>
            <person name="Submissions S."/>
        </authorList>
    </citation>
    <scope>NUCLEOTIDE SEQUENCE [LARGE SCALE GENOMIC DNA]</scope>
    <source>
        <strain evidence="9">CGMCC 1.6199</strain>
    </source>
</reference>
<dbReference type="OrthoDB" id="2287060at2"/>
<evidence type="ECO:0000256" key="2">
    <source>
        <dbReference type="ARBA" id="ARBA00022448"/>
    </source>
</evidence>
<feature type="transmembrane region" description="Helical" evidence="7">
    <location>
        <begin position="139"/>
        <end position="162"/>
    </location>
</feature>
<dbReference type="SUPFAM" id="SSF103473">
    <property type="entry name" value="MFS general substrate transporter"/>
    <property type="match status" value="1"/>
</dbReference>